<protein>
    <submittedName>
        <fullName evidence="2">Uncharacterized protein</fullName>
    </submittedName>
</protein>
<sequence>MVVKSLISLLKNVSLPPIACDIDRLELVYEQPLSRVAINPVHMYLNFLYYAAVAPIIVGVKIFIKSTILAFFYISAKRHDDKTQVLHVAAQGTETGDHHDPLLIKLHSVHLKQHRFNWSWYQGKAGQESDLLIV</sequence>
<evidence type="ECO:0000313" key="2">
    <source>
        <dbReference type="EMBL" id="KAK6170296.1"/>
    </source>
</evidence>
<name>A0AAN8J5E3_PATCE</name>
<keyword evidence="3" id="KW-1185">Reference proteome</keyword>
<gene>
    <name evidence="2" type="ORF">SNE40_018717</name>
</gene>
<evidence type="ECO:0000313" key="3">
    <source>
        <dbReference type="Proteomes" id="UP001347796"/>
    </source>
</evidence>
<evidence type="ECO:0000256" key="1">
    <source>
        <dbReference type="SAM" id="Phobius"/>
    </source>
</evidence>
<keyword evidence="1" id="KW-0472">Membrane</keyword>
<reference evidence="2 3" key="1">
    <citation type="submission" date="2024-01" db="EMBL/GenBank/DDBJ databases">
        <title>The genome of the rayed Mediterranean limpet Patella caerulea (Linnaeus, 1758).</title>
        <authorList>
            <person name="Anh-Thu Weber A."/>
            <person name="Halstead-Nussloch G."/>
        </authorList>
    </citation>
    <scope>NUCLEOTIDE SEQUENCE [LARGE SCALE GENOMIC DNA]</scope>
    <source>
        <strain evidence="2">AATW-2023a</strain>
        <tissue evidence="2">Whole specimen</tissue>
    </source>
</reference>
<accession>A0AAN8J5E3</accession>
<keyword evidence="1" id="KW-0812">Transmembrane</keyword>
<dbReference type="AlphaFoldDB" id="A0AAN8J5E3"/>
<organism evidence="2 3">
    <name type="scientific">Patella caerulea</name>
    <name type="common">Rayed Mediterranean limpet</name>
    <dbReference type="NCBI Taxonomy" id="87958"/>
    <lineage>
        <taxon>Eukaryota</taxon>
        <taxon>Metazoa</taxon>
        <taxon>Spiralia</taxon>
        <taxon>Lophotrochozoa</taxon>
        <taxon>Mollusca</taxon>
        <taxon>Gastropoda</taxon>
        <taxon>Patellogastropoda</taxon>
        <taxon>Patelloidea</taxon>
        <taxon>Patellidae</taxon>
        <taxon>Patella</taxon>
    </lineage>
</organism>
<feature type="transmembrane region" description="Helical" evidence="1">
    <location>
        <begin position="47"/>
        <end position="74"/>
    </location>
</feature>
<comment type="caution">
    <text evidence="2">The sequence shown here is derived from an EMBL/GenBank/DDBJ whole genome shotgun (WGS) entry which is preliminary data.</text>
</comment>
<proteinExistence type="predicted"/>
<dbReference type="EMBL" id="JAZGQO010000014">
    <property type="protein sequence ID" value="KAK6170296.1"/>
    <property type="molecule type" value="Genomic_DNA"/>
</dbReference>
<dbReference type="Proteomes" id="UP001347796">
    <property type="component" value="Unassembled WGS sequence"/>
</dbReference>
<keyword evidence="1" id="KW-1133">Transmembrane helix</keyword>